<sequence>MLQREDKENPMTNPTSPSPVPLATSVLSPATAPLDYCDGQLEQSIKEAYDLESLDQYRDILRKILDHPHDVLQSHVDGAGNGPVDAPLPIAADVLQAENADAQTRQLLDGLRAKYSPSPELALLDPDFEALVVRVSRPDVAAGWQKCEVICDECRANVGNIQNGIHYRILGRENQLFGITLTYLPSQEADPVSVVITEVEIADGTLEAPVVIRRGAILHRYASHTQTIRRTAPETEVDLRIELEDREGLEISISNRVPEQGPPVGTIVPSILDWTQYAQAAGETLPFDGEKTPFDARKNYWSPCDGREITGSRLADLTGSANAPDLRGVFLRGINQFDPAEPEAVSAKQRDPGPREPDGFQHDNVGGHEHKYRGGGAQGIANAEGGGNIDRVWWSGDHNQSDERGTERNPTGETRPNNIAMRYYIKVN</sequence>
<feature type="compositionally biased region" description="Gly residues" evidence="1">
    <location>
        <begin position="374"/>
        <end position="388"/>
    </location>
</feature>
<accession>A0A450TME0</accession>
<feature type="compositionally biased region" description="Polar residues" evidence="1">
    <location>
        <begin position="408"/>
        <end position="417"/>
    </location>
</feature>
<feature type="region of interest" description="Disordered" evidence="1">
    <location>
        <begin position="341"/>
        <end position="417"/>
    </location>
</feature>
<evidence type="ECO:0000256" key="1">
    <source>
        <dbReference type="SAM" id="MobiDB-lite"/>
    </source>
</evidence>
<proteinExistence type="predicted"/>
<evidence type="ECO:0000313" key="2">
    <source>
        <dbReference type="EMBL" id="VFJ68838.1"/>
    </source>
</evidence>
<feature type="region of interest" description="Disordered" evidence="1">
    <location>
        <begin position="1"/>
        <end position="25"/>
    </location>
</feature>
<dbReference type="EMBL" id="CAADFE010000016">
    <property type="protein sequence ID" value="VFJ68838.1"/>
    <property type="molecule type" value="Genomic_DNA"/>
</dbReference>
<name>A0A450TME0_9GAMM</name>
<reference evidence="2" key="1">
    <citation type="submission" date="2019-02" db="EMBL/GenBank/DDBJ databases">
        <authorList>
            <person name="Gruber-Vodicka R. H."/>
            <person name="Seah K. B. B."/>
        </authorList>
    </citation>
    <scope>NUCLEOTIDE SEQUENCE</scope>
    <source>
        <strain evidence="2">BECK_BZ131</strain>
    </source>
</reference>
<dbReference type="SUPFAM" id="SSF88874">
    <property type="entry name" value="Receptor-binding domain of short tail fibre protein gp12"/>
    <property type="match status" value="1"/>
</dbReference>
<evidence type="ECO:0008006" key="3">
    <source>
        <dbReference type="Google" id="ProtNLM"/>
    </source>
</evidence>
<gene>
    <name evidence="2" type="ORF">BECKFW1821C_GA0114237_101632</name>
</gene>
<dbReference type="AlphaFoldDB" id="A0A450TME0"/>
<protein>
    <recommendedName>
        <fullName evidence="3">Phage Tail Collar Domain</fullName>
    </recommendedName>
</protein>
<organism evidence="2">
    <name type="scientific">Candidatus Kentrum sp. FW</name>
    <dbReference type="NCBI Taxonomy" id="2126338"/>
    <lineage>
        <taxon>Bacteria</taxon>
        <taxon>Pseudomonadati</taxon>
        <taxon>Pseudomonadota</taxon>
        <taxon>Gammaproteobacteria</taxon>
        <taxon>Candidatus Kentrum</taxon>
    </lineage>
</organism>
<feature type="compositionally biased region" description="Basic and acidic residues" evidence="1">
    <location>
        <begin position="348"/>
        <end position="369"/>
    </location>
</feature>